<dbReference type="EMBL" id="JAHRIN010009456">
    <property type="protein sequence ID" value="MEQ2194625.1"/>
    <property type="molecule type" value="Genomic_DNA"/>
</dbReference>
<evidence type="ECO:0000313" key="4">
    <source>
        <dbReference type="Proteomes" id="UP001434883"/>
    </source>
</evidence>
<dbReference type="Proteomes" id="UP001434883">
    <property type="component" value="Unassembled WGS sequence"/>
</dbReference>
<name>A0ABV0QFM8_9TELE</name>
<dbReference type="InterPro" id="IPR044926">
    <property type="entry name" value="RGS_subdomain_2"/>
</dbReference>
<protein>
    <recommendedName>
        <fullName evidence="2">Regulator of G protein signalling-like domain-containing protein</fullName>
    </recommendedName>
</protein>
<feature type="region of interest" description="Disordered" evidence="1">
    <location>
        <begin position="1"/>
        <end position="36"/>
    </location>
</feature>
<dbReference type="PANTHER" id="PTHR45872:SF3">
    <property type="entry name" value="RHO GUANINE NUCLEOTIDE EXCHANGE FACTOR 12"/>
    <property type="match status" value="1"/>
</dbReference>
<organism evidence="3 4">
    <name type="scientific">Xenoophorus captivus</name>
    <dbReference type="NCBI Taxonomy" id="1517983"/>
    <lineage>
        <taxon>Eukaryota</taxon>
        <taxon>Metazoa</taxon>
        <taxon>Chordata</taxon>
        <taxon>Craniata</taxon>
        <taxon>Vertebrata</taxon>
        <taxon>Euteleostomi</taxon>
        <taxon>Actinopterygii</taxon>
        <taxon>Neopterygii</taxon>
        <taxon>Teleostei</taxon>
        <taxon>Neoteleostei</taxon>
        <taxon>Acanthomorphata</taxon>
        <taxon>Ovalentaria</taxon>
        <taxon>Atherinomorphae</taxon>
        <taxon>Cyprinodontiformes</taxon>
        <taxon>Goodeidae</taxon>
        <taxon>Xenoophorus</taxon>
    </lineage>
</organism>
<feature type="domain" description="Regulator of G protein signalling-like" evidence="2">
    <location>
        <begin position="89"/>
        <end position="122"/>
    </location>
</feature>
<keyword evidence="4" id="KW-1185">Reference proteome</keyword>
<proteinExistence type="predicted"/>
<dbReference type="SUPFAM" id="SSF48097">
    <property type="entry name" value="Regulator of G-protein signaling, RGS"/>
    <property type="match status" value="1"/>
</dbReference>
<dbReference type="InterPro" id="IPR036305">
    <property type="entry name" value="RGS_sf"/>
</dbReference>
<evidence type="ECO:0000259" key="2">
    <source>
        <dbReference type="Pfam" id="PF09128"/>
    </source>
</evidence>
<feature type="compositionally biased region" description="Basic and acidic residues" evidence="1">
    <location>
        <begin position="1"/>
        <end position="11"/>
    </location>
</feature>
<sequence>MHETDRTHTPKADNSTDLSWSSTPDSLSPTTFSSPSSSRVISQIIGAEDDYFDRDQEQVGFSYPDVNMSFKHNFCRPTHPYVFQTNGLCDSFNSIAQLKSRPAHLAAFLHHVISQFEPAPVVRLS</sequence>
<dbReference type="Gene3D" id="1.10.167.10">
    <property type="entry name" value="Regulator of G-protein Signalling 4, domain 2"/>
    <property type="match status" value="1"/>
</dbReference>
<reference evidence="3 4" key="1">
    <citation type="submission" date="2021-06" db="EMBL/GenBank/DDBJ databases">
        <authorList>
            <person name="Palmer J.M."/>
        </authorList>
    </citation>
    <scope>NUCLEOTIDE SEQUENCE [LARGE SCALE GENOMIC DNA]</scope>
    <source>
        <strain evidence="3 4">XC_2019</strain>
        <tissue evidence="3">Muscle</tissue>
    </source>
</reference>
<evidence type="ECO:0000256" key="1">
    <source>
        <dbReference type="SAM" id="MobiDB-lite"/>
    </source>
</evidence>
<feature type="compositionally biased region" description="Low complexity" evidence="1">
    <location>
        <begin position="15"/>
        <end position="36"/>
    </location>
</feature>
<accession>A0ABV0QFM8</accession>
<evidence type="ECO:0000313" key="3">
    <source>
        <dbReference type="EMBL" id="MEQ2194625.1"/>
    </source>
</evidence>
<comment type="caution">
    <text evidence="3">The sequence shown here is derived from an EMBL/GenBank/DDBJ whole genome shotgun (WGS) entry which is preliminary data.</text>
</comment>
<gene>
    <name evidence="3" type="ORF">XENOCAPTIV_000599</name>
</gene>
<dbReference type="InterPro" id="IPR015212">
    <property type="entry name" value="RGS-like_dom"/>
</dbReference>
<dbReference type="Pfam" id="PF09128">
    <property type="entry name" value="RGS-like"/>
    <property type="match status" value="1"/>
</dbReference>
<dbReference type="PANTHER" id="PTHR45872">
    <property type="entry name" value="RHO GUANINE NUCLEOTIDE EXCHANGE FACTOR 2, ISOFORM D"/>
    <property type="match status" value="1"/>
</dbReference>